<evidence type="ECO:0000313" key="1">
    <source>
        <dbReference type="EMBL" id="WZN45461.1"/>
    </source>
</evidence>
<dbReference type="EMBL" id="CP150096">
    <property type="protein sequence ID" value="WZN45461.1"/>
    <property type="molecule type" value="Genomic_DNA"/>
</dbReference>
<organism evidence="1 2">
    <name type="scientific">Chitinophaga caseinilytica</name>
    <dbReference type="NCBI Taxonomy" id="2267521"/>
    <lineage>
        <taxon>Bacteria</taxon>
        <taxon>Pseudomonadati</taxon>
        <taxon>Bacteroidota</taxon>
        <taxon>Chitinophagia</taxon>
        <taxon>Chitinophagales</taxon>
        <taxon>Chitinophagaceae</taxon>
        <taxon>Chitinophaga</taxon>
    </lineage>
</organism>
<dbReference type="Gene3D" id="2.60.120.560">
    <property type="entry name" value="Exo-inulinase, domain 1"/>
    <property type="match status" value="1"/>
</dbReference>
<evidence type="ECO:0000313" key="2">
    <source>
        <dbReference type="Proteomes" id="UP001449657"/>
    </source>
</evidence>
<keyword evidence="2" id="KW-1185">Reference proteome</keyword>
<evidence type="ECO:0008006" key="3">
    <source>
        <dbReference type="Google" id="ProtNLM"/>
    </source>
</evidence>
<protein>
    <recommendedName>
        <fullName evidence="3">LamG domain-containing protein</fullName>
    </recommendedName>
</protein>
<accession>A0ABZ2Z487</accession>
<sequence>MSRRAGRRCRNTGAVRLPRWKFYGKTTVPEIRMGKNALRLNQGSAVLADANFTNGTISFDISIKQARYFPSIRFRIQGQDDFEEFYIRPHQSGNPDAMQYMPVYNGLGGWQLYHGPGFTNAAPLPFDRWLHVTIVVNDRQAEVFFDDNPEPVLFISKLKRSPAAGMIALTNLAPEDAWYANVSVTPENGLPIKSKPRPVPPLPAGTIAGWEVSSPFPEKLLASETRLSSALHATLSWEKLAADEMGTADLSILHRISKDTNTVFVKTVIHADRDTVRKFAFGFSDRARLFLNGKLLYAGADNFMSRDYRFLGTIGYFDAVWLDLKKGQNEVWIAVSEDFGGWGVKARLE</sequence>
<dbReference type="Proteomes" id="UP001449657">
    <property type="component" value="Chromosome"/>
</dbReference>
<proteinExistence type="predicted"/>
<reference evidence="1 2" key="1">
    <citation type="submission" date="2024-03" db="EMBL/GenBank/DDBJ databases">
        <title>Chitinophaga caseinilytica sp. nov., a casein hydrolysing bacterium isolated from forest soil.</title>
        <authorList>
            <person name="Lee D.S."/>
            <person name="Han D.M."/>
            <person name="Baek J.H."/>
            <person name="Choi D.G."/>
            <person name="Jeon J.H."/>
            <person name="Jeon C.O."/>
        </authorList>
    </citation>
    <scope>NUCLEOTIDE SEQUENCE [LARGE SCALE GENOMIC DNA]</scope>
    <source>
        <strain evidence="1 2">KACC 19118</strain>
    </source>
</reference>
<name>A0ABZ2Z487_9BACT</name>
<dbReference type="RefSeq" id="WP_341840213.1">
    <property type="nucleotide sequence ID" value="NZ_CP149792.1"/>
</dbReference>
<gene>
    <name evidence="1" type="ORF">WJU22_21410</name>
</gene>